<dbReference type="FunFam" id="3.40.50.1100:FF:000007">
    <property type="entry name" value="L-threonine dehydratase catabolic TdcB"/>
    <property type="match status" value="1"/>
</dbReference>
<organism evidence="7 8">
    <name type="scientific">Roseiterribacter gracilis</name>
    <dbReference type="NCBI Taxonomy" id="2812848"/>
    <lineage>
        <taxon>Bacteria</taxon>
        <taxon>Pseudomonadati</taxon>
        <taxon>Pseudomonadota</taxon>
        <taxon>Alphaproteobacteria</taxon>
        <taxon>Rhodospirillales</taxon>
        <taxon>Roseiterribacteraceae</taxon>
        <taxon>Roseiterribacter</taxon>
    </lineage>
</organism>
<dbReference type="GO" id="GO:0009097">
    <property type="term" value="P:isoleucine biosynthetic process"/>
    <property type="evidence" value="ECO:0007669"/>
    <property type="project" value="TreeGrafter"/>
</dbReference>
<keyword evidence="3" id="KW-0663">Pyridoxal phosphate</keyword>
<dbReference type="InterPro" id="IPR050147">
    <property type="entry name" value="Ser/Thr_Dehydratase"/>
</dbReference>
<keyword evidence="8" id="KW-1185">Reference proteome</keyword>
<proteinExistence type="inferred from homology"/>
<dbReference type="GO" id="GO:0003941">
    <property type="term" value="F:L-serine ammonia-lyase activity"/>
    <property type="evidence" value="ECO:0007669"/>
    <property type="project" value="UniProtKB-EC"/>
</dbReference>
<dbReference type="InterPro" id="IPR036052">
    <property type="entry name" value="TrpB-like_PALP_sf"/>
</dbReference>
<evidence type="ECO:0000256" key="2">
    <source>
        <dbReference type="ARBA" id="ARBA00010869"/>
    </source>
</evidence>
<reference evidence="7" key="1">
    <citation type="submission" date="2021-02" db="EMBL/GenBank/DDBJ databases">
        <title>Genome sequence of Rhodospirillales sp. strain TMPK1 isolated from soil.</title>
        <authorList>
            <person name="Nakai R."/>
            <person name="Kusada H."/>
            <person name="Tamaki H."/>
        </authorList>
    </citation>
    <scope>NUCLEOTIDE SEQUENCE</scope>
    <source>
        <strain evidence="7">TMPK1</strain>
    </source>
</reference>
<dbReference type="GO" id="GO:0004794">
    <property type="term" value="F:threonine deaminase activity"/>
    <property type="evidence" value="ECO:0007669"/>
    <property type="project" value="InterPro"/>
</dbReference>
<dbReference type="FunFam" id="3.40.50.1100:FF:000005">
    <property type="entry name" value="Threonine dehydratase catabolic"/>
    <property type="match status" value="1"/>
</dbReference>
<dbReference type="NCBIfam" id="TIGR01127">
    <property type="entry name" value="ilvA_1Cterm"/>
    <property type="match status" value="1"/>
</dbReference>
<dbReference type="InterPro" id="IPR002912">
    <property type="entry name" value="ACT_dom"/>
</dbReference>
<accession>A0A8S8X9J5</accession>
<dbReference type="PROSITE" id="PS51671">
    <property type="entry name" value="ACT"/>
    <property type="match status" value="1"/>
</dbReference>
<evidence type="ECO:0000313" key="7">
    <source>
        <dbReference type="EMBL" id="GIL39444.1"/>
    </source>
</evidence>
<dbReference type="Pfam" id="PF01842">
    <property type="entry name" value="ACT"/>
    <property type="match status" value="1"/>
</dbReference>
<dbReference type="InterPro" id="IPR001926">
    <property type="entry name" value="TrpB-like_PALP"/>
</dbReference>
<dbReference type="PANTHER" id="PTHR48078:SF6">
    <property type="entry name" value="L-THREONINE DEHYDRATASE CATABOLIC TDCB"/>
    <property type="match status" value="1"/>
</dbReference>
<comment type="catalytic activity">
    <reaction evidence="5">
        <text>L-serine = pyruvate + NH4(+)</text>
        <dbReference type="Rhea" id="RHEA:19169"/>
        <dbReference type="ChEBI" id="CHEBI:15361"/>
        <dbReference type="ChEBI" id="CHEBI:28938"/>
        <dbReference type="ChEBI" id="CHEBI:33384"/>
        <dbReference type="EC" id="4.3.1.17"/>
    </reaction>
</comment>
<comment type="cofactor">
    <cofactor evidence="1">
        <name>pyridoxal 5'-phosphate</name>
        <dbReference type="ChEBI" id="CHEBI:597326"/>
    </cofactor>
</comment>
<dbReference type="GO" id="GO:0030170">
    <property type="term" value="F:pyridoxal phosphate binding"/>
    <property type="evidence" value="ECO:0007669"/>
    <property type="project" value="UniProtKB-ARBA"/>
</dbReference>
<dbReference type="Proteomes" id="UP000681075">
    <property type="component" value="Unassembled WGS sequence"/>
</dbReference>
<evidence type="ECO:0000256" key="5">
    <source>
        <dbReference type="ARBA" id="ARBA00049406"/>
    </source>
</evidence>
<dbReference type="EMBL" id="BOPV01000001">
    <property type="protein sequence ID" value="GIL39444.1"/>
    <property type="molecule type" value="Genomic_DNA"/>
</dbReference>
<dbReference type="NCBIfam" id="NF005600">
    <property type="entry name" value="PRK07334.1"/>
    <property type="match status" value="1"/>
</dbReference>
<evidence type="ECO:0000256" key="3">
    <source>
        <dbReference type="ARBA" id="ARBA00022898"/>
    </source>
</evidence>
<protein>
    <submittedName>
        <fullName evidence="7">Threonine ammonia-lyase</fullName>
    </submittedName>
</protein>
<dbReference type="InterPro" id="IPR044561">
    <property type="entry name" value="ACT_ThrD-II-like"/>
</dbReference>
<dbReference type="GO" id="GO:0006567">
    <property type="term" value="P:L-threonine catabolic process"/>
    <property type="evidence" value="ECO:0007669"/>
    <property type="project" value="InterPro"/>
</dbReference>
<dbReference type="GO" id="GO:0006565">
    <property type="term" value="P:L-serine catabolic process"/>
    <property type="evidence" value="ECO:0007669"/>
    <property type="project" value="TreeGrafter"/>
</dbReference>
<keyword evidence="4" id="KW-0456">Lyase</keyword>
<dbReference type="Gene3D" id="3.30.70.260">
    <property type="match status" value="1"/>
</dbReference>
<dbReference type="SUPFAM" id="SSF53686">
    <property type="entry name" value="Tryptophan synthase beta subunit-like PLP-dependent enzymes"/>
    <property type="match status" value="1"/>
</dbReference>
<dbReference type="Pfam" id="PF00291">
    <property type="entry name" value="PALP"/>
    <property type="match status" value="1"/>
</dbReference>
<gene>
    <name evidence="7" type="ORF">TMPK1_16810</name>
</gene>
<evidence type="ECO:0000256" key="4">
    <source>
        <dbReference type="ARBA" id="ARBA00023239"/>
    </source>
</evidence>
<dbReference type="AlphaFoldDB" id="A0A8S8X9J5"/>
<feature type="domain" description="ACT" evidence="6">
    <location>
        <begin position="326"/>
        <end position="404"/>
    </location>
</feature>
<dbReference type="CDD" id="cd04886">
    <property type="entry name" value="ACT_ThrD-II-like"/>
    <property type="match status" value="1"/>
</dbReference>
<comment type="caution">
    <text evidence="7">The sequence shown here is derived from an EMBL/GenBank/DDBJ whole genome shotgun (WGS) entry which is preliminary data.</text>
</comment>
<evidence type="ECO:0000313" key="8">
    <source>
        <dbReference type="Proteomes" id="UP000681075"/>
    </source>
</evidence>
<name>A0A8S8X9J5_9PROT</name>
<evidence type="ECO:0000256" key="1">
    <source>
        <dbReference type="ARBA" id="ARBA00001933"/>
    </source>
</evidence>
<dbReference type="CDD" id="cd01562">
    <property type="entry name" value="Thr-dehyd"/>
    <property type="match status" value="1"/>
</dbReference>
<evidence type="ECO:0000259" key="6">
    <source>
        <dbReference type="PROSITE" id="PS51671"/>
    </source>
</evidence>
<sequence length="404" mass="43308">MPVTIDDIRAAAQRIQGQVLRTPLDKAQTLSTLLGCELWLKYETQQFTASFKERGALNKLLSLSDDERKRGVIAMSAGNHAQGVAYNASRLGIDCTIVMPKGTPYGKVRNTEALGAKVVLDGETIEEARAIAERLQQERNLVFVHPFDDDAIIAGQGTIGLEMLEQVPTLDTLVVPIGGGGLIAGIAVAAKAIKPEIEIIGVESDHFPSMKNELDHLDLPTGGTTIAEGIAVGKAGVRTTAIARELVSDIVLVDEIRLERAICMLLDIEKTVVEGAGAAGLAAILTQPERFKGKRVGTLLCGGNIDPRLLASIILRELVREGRVATLRIEIPDRPGLLAKIATLLGDAGANIVEVRHDRLTSQMSAKTTGLDVMIESRDWAHTQAIKAVVEEAGYPTQILPGHR</sequence>
<dbReference type="Gene3D" id="3.40.50.1100">
    <property type="match status" value="2"/>
</dbReference>
<dbReference type="InterPro" id="IPR005789">
    <property type="entry name" value="Thr_deHydtase_catblc"/>
</dbReference>
<comment type="similarity">
    <text evidence="2">Belongs to the serine/threonine dehydratase family.</text>
</comment>
<dbReference type="RefSeq" id="WP_420242548.1">
    <property type="nucleotide sequence ID" value="NZ_BOPV01000001.1"/>
</dbReference>
<dbReference type="PANTHER" id="PTHR48078">
    <property type="entry name" value="THREONINE DEHYDRATASE, MITOCHONDRIAL-RELATED"/>
    <property type="match status" value="1"/>
</dbReference>